<sequence length="91" mass="9791">MRPTNSSGSGTRALRSVRFQPATFTGYSTLPAAVRDRKRLNCWNTMPISRRGVRTADSGTSVIGMPEIVTVPDVGFSTTVRIASSQSLTNS</sequence>
<dbReference type="AlphaFoldDB" id="A0A4R6PRG6"/>
<keyword evidence="2" id="KW-1185">Reference proteome</keyword>
<gene>
    <name evidence="1" type="ORF">DFR75_101357</name>
</gene>
<organism evidence="1 2">
    <name type="scientific">Nocardia ignorata</name>
    <dbReference type="NCBI Taxonomy" id="145285"/>
    <lineage>
        <taxon>Bacteria</taxon>
        <taxon>Bacillati</taxon>
        <taxon>Actinomycetota</taxon>
        <taxon>Actinomycetes</taxon>
        <taxon>Mycobacteriales</taxon>
        <taxon>Nocardiaceae</taxon>
        <taxon>Nocardia</taxon>
    </lineage>
</organism>
<dbReference type="EMBL" id="SNXK01000001">
    <property type="protein sequence ID" value="TDP41258.1"/>
    <property type="molecule type" value="Genomic_DNA"/>
</dbReference>
<evidence type="ECO:0000313" key="1">
    <source>
        <dbReference type="EMBL" id="TDP41258.1"/>
    </source>
</evidence>
<reference evidence="1 2" key="1">
    <citation type="submission" date="2019-03" db="EMBL/GenBank/DDBJ databases">
        <title>Genomic Encyclopedia of Type Strains, Phase IV (KMG-IV): sequencing the most valuable type-strain genomes for metagenomic binning, comparative biology and taxonomic classification.</title>
        <authorList>
            <person name="Goeker M."/>
        </authorList>
    </citation>
    <scope>NUCLEOTIDE SEQUENCE [LARGE SCALE GENOMIC DNA]</scope>
    <source>
        <strain evidence="1 2">DSM 44496</strain>
    </source>
</reference>
<protein>
    <submittedName>
        <fullName evidence="1">Uncharacterized protein</fullName>
    </submittedName>
</protein>
<proteinExistence type="predicted"/>
<evidence type="ECO:0000313" key="2">
    <source>
        <dbReference type="Proteomes" id="UP000295087"/>
    </source>
</evidence>
<dbReference type="Proteomes" id="UP000295087">
    <property type="component" value="Unassembled WGS sequence"/>
</dbReference>
<accession>A0A4R6PRG6</accession>
<name>A0A4R6PRG6_NOCIG</name>
<comment type="caution">
    <text evidence="1">The sequence shown here is derived from an EMBL/GenBank/DDBJ whole genome shotgun (WGS) entry which is preliminary data.</text>
</comment>